<dbReference type="RefSeq" id="WP_011423339.1">
    <property type="nucleotide sequence ID" value="NC_007760.1"/>
</dbReference>
<dbReference type="OrthoDB" id="5504467at2"/>
<dbReference type="PANTHER" id="PTHR48090">
    <property type="entry name" value="UNDECAPRENYL-PHOSPHATE 4-DEOXY-4-FORMAMIDO-L-ARABINOSE TRANSFERASE-RELATED"/>
    <property type="match status" value="1"/>
</dbReference>
<dbReference type="HOGENOM" id="CLU_585118_0_0_7"/>
<keyword evidence="4" id="KW-0808">Transferase</keyword>
<dbReference type="InterPro" id="IPR029044">
    <property type="entry name" value="Nucleotide-diphossugar_trans"/>
</dbReference>
<dbReference type="CDD" id="cd04179">
    <property type="entry name" value="DPM_DPG-synthase_like"/>
    <property type="match status" value="1"/>
</dbReference>
<dbReference type="InterPro" id="IPR013217">
    <property type="entry name" value="Methyltransf_12"/>
</dbReference>
<dbReference type="Proteomes" id="UP000001935">
    <property type="component" value="Chromosome"/>
</dbReference>
<dbReference type="AlphaFoldDB" id="Q2IHK0"/>
<dbReference type="SUPFAM" id="SSF53335">
    <property type="entry name" value="S-adenosyl-L-methionine-dependent methyltransferases"/>
    <property type="match status" value="1"/>
</dbReference>
<dbReference type="eggNOG" id="COG2227">
    <property type="taxonomic scope" value="Bacteria"/>
</dbReference>
<dbReference type="eggNOG" id="COG1215">
    <property type="taxonomic scope" value="Bacteria"/>
</dbReference>
<reference evidence="4 5" key="1">
    <citation type="submission" date="2006-01" db="EMBL/GenBank/DDBJ databases">
        <title>Complete sequence of Anaeromyxobacter dehalogenans 2CP-C.</title>
        <authorList>
            <consortium name="US DOE Joint Genome Institute"/>
            <person name="Copeland A."/>
            <person name="Lucas S."/>
            <person name="Lapidus A."/>
            <person name="Barry K."/>
            <person name="Detter J.C."/>
            <person name="Glavina T."/>
            <person name="Hammon N."/>
            <person name="Israni S."/>
            <person name="Pitluck S."/>
            <person name="Brettin T."/>
            <person name="Bruce D."/>
            <person name="Han C."/>
            <person name="Tapia R."/>
            <person name="Gilna P."/>
            <person name="Kiss H."/>
            <person name="Schmutz J."/>
            <person name="Larimer F."/>
            <person name="Land M."/>
            <person name="Kyrpides N."/>
            <person name="Anderson I."/>
            <person name="Sanford R.A."/>
            <person name="Ritalahti K.M."/>
            <person name="Thomas H.S."/>
            <person name="Kirby J.R."/>
            <person name="Zhulin I.B."/>
            <person name="Loeffler F.E."/>
            <person name="Richardson P."/>
        </authorList>
    </citation>
    <scope>NUCLEOTIDE SEQUENCE [LARGE SCALE GENOMIC DNA]</scope>
    <source>
        <strain evidence="4 5">2CP-C</strain>
    </source>
</reference>
<sequence length="531" mass="58671">MTSLSVLVPVYNEQHLVSTSLGRLEILDGSPHLERVQVVVVDDCSRDATGEVLRAFAAARGVQWLENGPIENGVELCGHGRQGKFEWVFLRHVMNGGKGRAIRTALAEADGELSVIHDADLEYHPRDLARIVKVFVEEEADAVFGSRFAGGEARRALLFRHELGNRLLTFLTNWVTNVNLTDMETCYKAVRTDLLKSIPIVSNDFRLEPELTIKLAKREARIFEIPISYSGRTYQEGKKINWRDGVKALWAITRFWLSDHVYQEDAYGSQILGRLARAPRFNAWMADVIRPFCGQRVLEIGSGTGNLTRRLVPRNTYVASDVNPLYLQTLRGLTLDRPYLDVTLTDVTKGESFPTVEGGFDTVVCLNIIEHVDDDLGALRNVRAALAETGRAIVLVPRGPDLFGTLDEVLGHKRRYTENTLVELATKAGFEVQELLHFNRVGTPAWWLNGKLLKRRSFGLVQIKALNLLTPLFRVIDRALPFPPLSLIAVLRPTSARPDAAGAGPDAAGATGGEPGGGVEPDPARDVSASA</sequence>
<evidence type="ECO:0000313" key="4">
    <source>
        <dbReference type="EMBL" id="ABC84057.1"/>
    </source>
</evidence>
<feature type="region of interest" description="Disordered" evidence="1">
    <location>
        <begin position="496"/>
        <end position="531"/>
    </location>
</feature>
<proteinExistence type="predicted"/>
<dbReference type="InterPro" id="IPR050256">
    <property type="entry name" value="Glycosyltransferase_2"/>
</dbReference>
<dbReference type="Gene3D" id="3.40.50.150">
    <property type="entry name" value="Vaccinia Virus protein VP39"/>
    <property type="match status" value="1"/>
</dbReference>
<dbReference type="SUPFAM" id="SSF53448">
    <property type="entry name" value="Nucleotide-diphospho-sugar transferases"/>
    <property type="match status" value="1"/>
</dbReference>
<organism evidence="4 5">
    <name type="scientific">Anaeromyxobacter dehalogenans (strain 2CP-C)</name>
    <dbReference type="NCBI Taxonomy" id="290397"/>
    <lineage>
        <taxon>Bacteria</taxon>
        <taxon>Pseudomonadati</taxon>
        <taxon>Myxococcota</taxon>
        <taxon>Myxococcia</taxon>
        <taxon>Myxococcales</taxon>
        <taxon>Cystobacterineae</taxon>
        <taxon>Anaeromyxobacteraceae</taxon>
        <taxon>Anaeromyxobacter</taxon>
    </lineage>
</organism>
<name>Q2IHK0_ANADE</name>
<dbReference type="CAZy" id="GT2">
    <property type="family name" value="Glycosyltransferase Family 2"/>
</dbReference>
<feature type="domain" description="Glycosyltransferase 2-like" evidence="2">
    <location>
        <begin position="5"/>
        <end position="196"/>
    </location>
</feature>
<dbReference type="PANTHER" id="PTHR48090:SF7">
    <property type="entry name" value="RFBJ PROTEIN"/>
    <property type="match status" value="1"/>
</dbReference>
<protein>
    <submittedName>
        <fullName evidence="4">Glycosyl transferase, family 2</fullName>
    </submittedName>
</protein>
<accession>Q2IHK0</accession>
<dbReference type="KEGG" id="ade:Adeh_4293"/>
<evidence type="ECO:0000259" key="3">
    <source>
        <dbReference type="Pfam" id="PF08242"/>
    </source>
</evidence>
<evidence type="ECO:0000313" key="5">
    <source>
        <dbReference type="Proteomes" id="UP000001935"/>
    </source>
</evidence>
<evidence type="ECO:0000256" key="1">
    <source>
        <dbReference type="SAM" id="MobiDB-lite"/>
    </source>
</evidence>
<dbReference type="GO" id="GO:0016740">
    <property type="term" value="F:transferase activity"/>
    <property type="evidence" value="ECO:0007669"/>
    <property type="project" value="UniProtKB-KW"/>
</dbReference>
<feature type="compositionally biased region" description="Low complexity" evidence="1">
    <location>
        <begin position="496"/>
        <end position="509"/>
    </location>
</feature>
<feature type="compositionally biased region" description="Gly residues" evidence="1">
    <location>
        <begin position="510"/>
        <end position="519"/>
    </location>
</feature>
<dbReference type="Pfam" id="PF08242">
    <property type="entry name" value="Methyltransf_12"/>
    <property type="match status" value="1"/>
</dbReference>
<evidence type="ECO:0000259" key="2">
    <source>
        <dbReference type="Pfam" id="PF00535"/>
    </source>
</evidence>
<dbReference type="InterPro" id="IPR029063">
    <property type="entry name" value="SAM-dependent_MTases_sf"/>
</dbReference>
<feature type="domain" description="Methyltransferase type 12" evidence="3">
    <location>
        <begin position="298"/>
        <end position="391"/>
    </location>
</feature>
<gene>
    <name evidence="4" type="ordered locus">Adeh_4293</name>
</gene>
<dbReference type="Gene3D" id="3.90.550.10">
    <property type="entry name" value="Spore Coat Polysaccharide Biosynthesis Protein SpsA, Chain A"/>
    <property type="match status" value="1"/>
</dbReference>
<dbReference type="EMBL" id="CP000251">
    <property type="protein sequence ID" value="ABC84057.1"/>
    <property type="molecule type" value="Genomic_DNA"/>
</dbReference>
<dbReference type="STRING" id="290397.Adeh_4293"/>
<dbReference type="Pfam" id="PF00535">
    <property type="entry name" value="Glycos_transf_2"/>
    <property type="match status" value="1"/>
</dbReference>
<dbReference type="CDD" id="cd02440">
    <property type="entry name" value="AdoMet_MTases"/>
    <property type="match status" value="1"/>
</dbReference>
<dbReference type="InterPro" id="IPR001173">
    <property type="entry name" value="Glyco_trans_2-like"/>
</dbReference>